<comment type="subcellular location">
    <subcellularLocation>
        <location evidence="1">Nucleus</location>
    </subcellularLocation>
</comment>
<comment type="similarity">
    <text evidence="2">Belongs to the Mediator complex subunit 12 family.</text>
</comment>
<comment type="function">
    <text evidence="10">Component of the SRB8-11 complex. The SRB8-11 complex is a regulatory module of the Mediator complex which is itself involved in regulation of basal and activated RNA polymerase II-dependent transcription. The SRB8-11 complex may be involved in the transcriptional repression of a subset of genes regulated by Mediator. It may inhibit the association of the Mediator complex with RNA polymerase II to form the holoenzyme complex.</text>
</comment>
<feature type="compositionally biased region" description="Low complexity" evidence="12">
    <location>
        <begin position="261"/>
        <end position="271"/>
    </location>
</feature>
<evidence type="ECO:0000256" key="3">
    <source>
        <dbReference type="ARBA" id="ARBA00011629"/>
    </source>
</evidence>
<evidence type="ECO:0000256" key="8">
    <source>
        <dbReference type="ARBA" id="ARBA00023163"/>
    </source>
</evidence>
<feature type="region of interest" description="Disordered" evidence="12">
    <location>
        <begin position="1556"/>
        <end position="1697"/>
    </location>
</feature>
<dbReference type="GO" id="GO:0006357">
    <property type="term" value="P:regulation of transcription by RNA polymerase II"/>
    <property type="evidence" value="ECO:0007669"/>
    <property type="project" value="InterPro"/>
</dbReference>
<keyword evidence="9" id="KW-0539">Nucleus</keyword>
<evidence type="ECO:0000256" key="2">
    <source>
        <dbReference type="ARBA" id="ARBA00010289"/>
    </source>
</evidence>
<organism evidence="14 15">
    <name type="scientific">Dioszegia hungarica</name>
    <dbReference type="NCBI Taxonomy" id="4972"/>
    <lineage>
        <taxon>Eukaryota</taxon>
        <taxon>Fungi</taxon>
        <taxon>Dikarya</taxon>
        <taxon>Basidiomycota</taxon>
        <taxon>Agaricomycotina</taxon>
        <taxon>Tremellomycetes</taxon>
        <taxon>Tremellales</taxon>
        <taxon>Bulleribasidiaceae</taxon>
        <taxon>Dioszegia</taxon>
    </lineage>
</organism>
<dbReference type="GeneID" id="77732392"/>
<evidence type="ECO:0000259" key="13">
    <source>
        <dbReference type="SMART" id="SM01281"/>
    </source>
</evidence>
<evidence type="ECO:0000256" key="9">
    <source>
        <dbReference type="ARBA" id="ARBA00023242"/>
    </source>
</evidence>
<feature type="region of interest" description="Disordered" evidence="12">
    <location>
        <begin position="246"/>
        <end position="271"/>
    </location>
</feature>
<accession>A0AA38LSY0</accession>
<dbReference type="SMART" id="SM01281">
    <property type="entry name" value="Med12"/>
    <property type="match status" value="1"/>
</dbReference>
<keyword evidence="8" id="KW-0804">Transcription</keyword>
<evidence type="ECO:0000256" key="11">
    <source>
        <dbReference type="ARBA" id="ARBA00032010"/>
    </source>
</evidence>
<keyword evidence="6" id="KW-0805">Transcription regulation</keyword>
<feature type="domain" description="Mediator complex subunit Med12" evidence="13">
    <location>
        <begin position="151"/>
        <end position="232"/>
    </location>
</feature>
<evidence type="ECO:0000256" key="10">
    <source>
        <dbReference type="ARBA" id="ARBA00025661"/>
    </source>
</evidence>
<sequence length="1697" mass="186257">MPPRQASFSASSAAGPSNSGSRGGAASRNRRSSQIKETDLKRIESKAEGLEVEEFGPPKWRTVLNSRADLGYPDFYPSRPGFHQPEDVLTEENVKNGFVAKTFVTVGAESFSMHGPINQYLLNGGMEMLMKMGQSIIEKRDESMPQLAERTFRIPPRVTYNEGGRVQFFADLANPAVPLHRMAREGKAPRDFKGLELLDTMFARVVPTRPGVAAVPTTSEPIPVDRALWFIRVLGSHEIAAHRQRIQAAGPAAAPSPMPNTPSSSAAGAAGTPAAALSSNDWYTQEFTNLFTSWLRTQLGHLVLPAKGSAQPPKAATGVLGDEKTRGRWLAKWSYSTSLLRELHTRRLVSTRSLMAWLADFQRTANLAQLGFVAQLIGDYLPDMLHHLAAARVCIKGACEKIKEIKASPAAGSMTKIQGMLESIIEKLIKGNPEVLVGPSAWKQHRELLSAFAASEVVEEMDRRNHALLYVPAESSTASPRRNQIEETSKLDSISAETNMVELCRSFFDGLSSPTSPSLDLTKFEEKVFILLNWAMGLRHLGIHRFYAAHTLLRLWTEQRAEHTSRPFDIFPQLYSWLDTSSAAKKDRNVQAIGITFGEFTRQGMFSYSRYLHMLIARGYTARSRPNGPRSHHMDLLRSIPIFVVAKDLLQQRRIALSGDDAEARARDDGEEEGAMEAFKEECKEYVPELYGFKRYGRSAAFRDDVDHPMPSTDDITRFIFLQARFELAAESQKRLKRQGKTPAMSPSTFARVIHILHMCNGYSSIADFIVRATRINDNQEILRITIDILRCHADTWTAMDRWPVIVDALMERFHRLDRKDIYHPRLPRLIIDLAAQGRAKEEDAEEVRSYVEYHEKAWYGSMGSPSDARPSMPELRRSFLAHDIDAAKTLGQALYDRHGPYAGWATVWWSTITDVLKALSLASEGTSGVLDAVAAHIDQVTGFIGFTIDQVVGEWLDTVRNRYELFSAVSSIRQLFLMLVTRRRLSTLTLLDKYIYPLWKSFSATLLSSRPHLSPSQLQALDTTVILVQQLLLTKPPNPAISPIGPQEAFIAYTSRSQVLSNQHMPDFIRHLPSLVVLGSITVPERTRDQISLFFRDLSTIPEFKAAAFRHLSLLKDAFLSSEWGKADPAVEGGMIETLKSIMSEGGSPSSSAMPSLPSSGRLSAWRWTSVVLEMRVEFKRLAIRLHGPGARDTLRQLVGESMNREHSADDAELLCETFKGIDAAVVGEIVAVGLDRLGVLLGRMMQDEGEAETEAGEQGKGEADKAMDAVLRIICSAGTEGLGGDATVSGARHRMLDLIGTVLGAVGEQLGSADDTQQAGLLLRAALKALRFTLGLNVMETAAITAPKPDFVKLIVALLRVLTAMKGSDMAEVQDTLVYVLDSAPAATRPAIHLALLAEMATAPVQHALRLSPTLVEILPRLSPTRRHMTLTTTKDDISTSYPFDDRPWELFEYMAPFPAQRGHADQFLAVRPYQDTASLPVALFDPLIRRDALPGKNTDKPVEGELRWEDLASERNLGNGLAGEPIAARQLATLLYAGPEQTAGPKGLRLQTAHLDSHSPDPSPSSLPRRSSTRIATAASASAGAGASSSRHPAGTDRDPINIDDDGDSKDSDSDSDDSDDLEIIQPPTKRQRTGSKSSTAAVVGGRSTTGGKMPAAAAAAARKTTGGKNVGGKSVGGKNVGRKTAGKAVKVRR</sequence>
<comment type="subunit">
    <text evidence="3">Component of the SRB8-11 complex, which itself associates with the Mediator complex.</text>
</comment>
<evidence type="ECO:0000313" key="15">
    <source>
        <dbReference type="Proteomes" id="UP001164286"/>
    </source>
</evidence>
<dbReference type="GO" id="GO:0003712">
    <property type="term" value="F:transcription coregulator activity"/>
    <property type="evidence" value="ECO:0007669"/>
    <property type="project" value="InterPro"/>
</dbReference>
<comment type="caution">
    <text evidence="14">The sequence shown here is derived from an EMBL/GenBank/DDBJ whole genome shotgun (WGS) entry which is preliminary data.</text>
</comment>
<feature type="compositionally biased region" description="Low complexity" evidence="12">
    <location>
        <begin position="1"/>
        <end position="27"/>
    </location>
</feature>
<evidence type="ECO:0000256" key="4">
    <source>
        <dbReference type="ARBA" id="ARBA00019622"/>
    </source>
</evidence>
<evidence type="ECO:0000256" key="6">
    <source>
        <dbReference type="ARBA" id="ARBA00023015"/>
    </source>
</evidence>
<dbReference type="PANTHER" id="PTHR46567:SF1">
    <property type="entry name" value="MEDIATOR OF RNA POLYMERASE II TRANSCRIPTION SUBUNIT 12"/>
    <property type="match status" value="1"/>
</dbReference>
<name>A0AA38LSY0_9TREE</name>
<feature type="compositionally biased region" description="Low complexity" evidence="12">
    <location>
        <begin position="1567"/>
        <end position="1594"/>
    </location>
</feature>
<keyword evidence="15" id="KW-1185">Reference proteome</keyword>
<proteinExistence type="inferred from homology"/>
<evidence type="ECO:0000256" key="1">
    <source>
        <dbReference type="ARBA" id="ARBA00004123"/>
    </source>
</evidence>
<reference evidence="14" key="1">
    <citation type="journal article" date="2022" name="G3 (Bethesda)">
        <title>High quality genome of the basidiomycete yeast Dioszegia hungarica PDD-24b-2 isolated from cloud water.</title>
        <authorList>
            <person name="Jarrige D."/>
            <person name="Haridas S."/>
            <person name="Bleykasten-Grosshans C."/>
            <person name="Joly M."/>
            <person name="Nadalig T."/>
            <person name="Sancelme M."/>
            <person name="Vuilleumier S."/>
            <person name="Grigoriev I.V."/>
            <person name="Amato P."/>
            <person name="Bringel F."/>
        </authorList>
    </citation>
    <scope>NUCLEOTIDE SEQUENCE</scope>
    <source>
        <strain evidence="14">PDD-24b-2</strain>
    </source>
</reference>
<keyword evidence="7" id="KW-0010">Activator</keyword>
<dbReference type="PANTHER" id="PTHR46567">
    <property type="entry name" value="MEDIATOR OF RNA POLYMERASE II TRANSCRIPTION SUBUNIT 12"/>
    <property type="match status" value="1"/>
</dbReference>
<protein>
    <recommendedName>
        <fullName evidence="4">Mediator of RNA polymerase II transcription subunit 12</fullName>
    </recommendedName>
    <alternativeName>
        <fullName evidence="11">Mediator complex subunit 12</fullName>
    </alternativeName>
</protein>
<evidence type="ECO:0000313" key="14">
    <source>
        <dbReference type="EMBL" id="KAI9636297.1"/>
    </source>
</evidence>
<dbReference type="GO" id="GO:0016592">
    <property type="term" value="C:mediator complex"/>
    <property type="evidence" value="ECO:0007669"/>
    <property type="project" value="InterPro"/>
</dbReference>
<feature type="compositionally biased region" description="Basic residues" evidence="12">
    <location>
        <begin position="1684"/>
        <end position="1697"/>
    </location>
</feature>
<dbReference type="EMBL" id="JAKWFO010000005">
    <property type="protein sequence ID" value="KAI9636297.1"/>
    <property type="molecule type" value="Genomic_DNA"/>
</dbReference>
<evidence type="ECO:0000256" key="5">
    <source>
        <dbReference type="ARBA" id="ARBA00022491"/>
    </source>
</evidence>
<feature type="region of interest" description="Disordered" evidence="12">
    <location>
        <begin position="1"/>
        <end position="48"/>
    </location>
</feature>
<dbReference type="RefSeq" id="XP_052946074.1">
    <property type="nucleotide sequence ID" value="XM_053093187.1"/>
</dbReference>
<feature type="compositionally biased region" description="Basic and acidic residues" evidence="12">
    <location>
        <begin position="34"/>
        <end position="48"/>
    </location>
</feature>
<dbReference type="InterPro" id="IPR019035">
    <property type="entry name" value="Mediator_Med12"/>
</dbReference>
<dbReference type="Pfam" id="PF09497">
    <property type="entry name" value="Med12"/>
    <property type="match status" value="1"/>
</dbReference>
<evidence type="ECO:0000256" key="12">
    <source>
        <dbReference type="SAM" id="MobiDB-lite"/>
    </source>
</evidence>
<dbReference type="Proteomes" id="UP001164286">
    <property type="component" value="Unassembled WGS sequence"/>
</dbReference>
<dbReference type="Pfam" id="PF25326">
    <property type="entry name" value="ARM_SRB8"/>
    <property type="match status" value="1"/>
</dbReference>
<keyword evidence="5" id="KW-0678">Repressor</keyword>
<gene>
    <name evidence="14" type="ORF">MKK02DRAFT_45002</name>
</gene>
<feature type="compositionally biased region" description="Gly residues" evidence="12">
    <location>
        <begin position="1672"/>
        <end position="1683"/>
    </location>
</feature>
<dbReference type="InterPro" id="IPR057344">
    <property type="entry name" value="ARM_SRB8"/>
</dbReference>
<feature type="compositionally biased region" description="Low complexity" evidence="12">
    <location>
        <begin position="1659"/>
        <end position="1671"/>
    </location>
</feature>
<evidence type="ECO:0000256" key="7">
    <source>
        <dbReference type="ARBA" id="ARBA00023159"/>
    </source>
</evidence>
<feature type="compositionally biased region" description="Acidic residues" evidence="12">
    <location>
        <begin position="1605"/>
        <end position="1626"/>
    </location>
</feature>